<name>A0A9P7YRT0_9HELO</name>
<evidence type="ECO:0000256" key="1">
    <source>
        <dbReference type="ARBA" id="ARBA00004141"/>
    </source>
</evidence>
<dbReference type="PROSITE" id="PS50850">
    <property type="entry name" value="MFS"/>
    <property type="match status" value="1"/>
</dbReference>
<keyword evidence="4 7" id="KW-1133">Transmembrane helix</keyword>
<feature type="transmembrane region" description="Helical" evidence="7">
    <location>
        <begin position="377"/>
        <end position="400"/>
    </location>
</feature>
<evidence type="ECO:0000256" key="3">
    <source>
        <dbReference type="ARBA" id="ARBA00022692"/>
    </source>
</evidence>
<dbReference type="InterPro" id="IPR011701">
    <property type="entry name" value="MFS"/>
</dbReference>
<dbReference type="GO" id="GO:0022857">
    <property type="term" value="F:transmembrane transporter activity"/>
    <property type="evidence" value="ECO:0007669"/>
    <property type="project" value="InterPro"/>
</dbReference>
<feature type="transmembrane region" description="Helical" evidence="7">
    <location>
        <begin position="183"/>
        <end position="204"/>
    </location>
</feature>
<feature type="region of interest" description="Disordered" evidence="6">
    <location>
        <begin position="1"/>
        <end position="22"/>
    </location>
</feature>
<evidence type="ECO:0000313" key="9">
    <source>
        <dbReference type="EMBL" id="KAG9238202.1"/>
    </source>
</evidence>
<feature type="transmembrane region" description="Helical" evidence="7">
    <location>
        <begin position="152"/>
        <end position="171"/>
    </location>
</feature>
<dbReference type="PANTHER" id="PTHR43791:SF91">
    <property type="entry name" value="MAJOR FACILITATOR SUPERFAMILY (MFS) PROFILE DOMAIN-CONTAINING PROTEIN-RELATED"/>
    <property type="match status" value="1"/>
</dbReference>
<dbReference type="GO" id="GO:0016020">
    <property type="term" value="C:membrane"/>
    <property type="evidence" value="ECO:0007669"/>
    <property type="project" value="UniProtKB-SubCell"/>
</dbReference>
<feature type="transmembrane region" description="Helical" evidence="7">
    <location>
        <begin position="93"/>
        <end position="112"/>
    </location>
</feature>
<dbReference type="Proteomes" id="UP000824998">
    <property type="component" value="Unassembled WGS sequence"/>
</dbReference>
<feature type="transmembrane region" description="Helical" evidence="7">
    <location>
        <begin position="216"/>
        <end position="238"/>
    </location>
</feature>
<evidence type="ECO:0000313" key="10">
    <source>
        <dbReference type="Proteomes" id="UP000824998"/>
    </source>
</evidence>
<evidence type="ECO:0000256" key="2">
    <source>
        <dbReference type="ARBA" id="ARBA00022448"/>
    </source>
</evidence>
<keyword evidence="10" id="KW-1185">Reference proteome</keyword>
<feature type="transmembrane region" description="Helical" evidence="7">
    <location>
        <begin position="412"/>
        <end position="432"/>
    </location>
</feature>
<protein>
    <submittedName>
        <fullName evidence="9">MFS transporter</fullName>
    </submittedName>
</protein>
<organism evidence="9 10">
    <name type="scientific">Amylocarpus encephaloides</name>
    <dbReference type="NCBI Taxonomy" id="45428"/>
    <lineage>
        <taxon>Eukaryota</taxon>
        <taxon>Fungi</taxon>
        <taxon>Dikarya</taxon>
        <taxon>Ascomycota</taxon>
        <taxon>Pezizomycotina</taxon>
        <taxon>Leotiomycetes</taxon>
        <taxon>Helotiales</taxon>
        <taxon>Helotiales incertae sedis</taxon>
        <taxon>Amylocarpus</taxon>
    </lineage>
</organism>
<keyword evidence="2" id="KW-0813">Transport</keyword>
<keyword evidence="5 7" id="KW-0472">Membrane</keyword>
<dbReference type="SUPFAM" id="SSF103473">
    <property type="entry name" value="MFS general substrate transporter"/>
    <property type="match status" value="1"/>
</dbReference>
<dbReference type="InterPro" id="IPR020846">
    <property type="entry name" value="MFS_dom"/>
</dbReference>
<feature type="transmembrane region" description="Helical" evidence="7">
    <location>
        <begin position="124"/>
        <end position="146"/>
    </location>
</feature>
<dbReference type="EMBL" id="MU251373">
    <property type="protein sequence ID" value="KAG9238202.1"/>
    <property type="molecule type" value="Genomic_DNA"/>
</dbReference>
<dbReference type="PANTHER" id="PTHR43791">
    <property type="entry name" value="PERMEASE-RELATED"/>
    <property type="match status" value="1"/>
</dbReference>
<evidence type="ECO:0000256" key="4">
    <source>
        <dbReference type="ARBA" id="ARBA00022989"/>
    </source>
</evidence>
<accession>A0A9P7YRT0</accession>
<dbReference type="FunFam" id="1.20.1250.20:FF:000034">
    <property type="entry name" value="MFS general substrate transporter"/>
    <property type="match status" value="1"/>
</dbReference>
<keyword evidence="3 7" id="KW-0812">Transmembrane</keyword>
<feature type="domain" description="Major facilitator superfamily (MFS) profile" evidence="8">
    <location>
        <begin position="57"/>
        <end position="472"/>
    </location>
</feature>
<dbReference type="AlphaFoldDB" id="A0A9P7YRT0"/>
<sequence>MASNNMSELSASEKAASGGGEPPIEKAYSLQDGSGTDEITVSPKAEKALIRKLDLHLIPIIMLLYLFSFLDRVNIGNAKLYGLEADLGLVGNQYQVCVSILFVTYCLFEVPSNLIIKKVKPNRYIAFITTAWGIVATLTGIVQSYGGMIACRLILGMIEAGLFPGLVVYLSMFYGRKNLALRVGYLFIASALAGVLGGIIAYGVGYADGLSGLRAWRWLMIWEGIPSVLVGIAAYFVLPSSPSTATFLTPDERTLLVTIRRSEVGQTVSAEKFHWSDVKEGLKDWHLWIFSLSSFTNDIMFYGFSTFLPTIIKGIGKWTAPEAQALTVPVYAVGTGVYLFVARLSDKQQQRGIYAAAFGMISVVGYCMLIANRGAAVSYTGCFVIAVGLYVSVGLPLAWLPGNKPRYAKRALGTGMQLMFGNFAGIVMPFLYSKRDAPQYYTGYGVSIASVFVSVCIFSSMTLYYRKVNRGRAQGKEDYKIEGKSETEIDEMGDWSPRYVYST</sequence>
<feature type="transmembrane region" description="Helical" evidence="7">
    <location>
        <begin position="285"/>
        <end position="304"/>
    </location>
</feature>
<feature type="compositionally biased region" description="Polar residues" evidence="6">
    <location>
        <begin position="1"/>
        <end position="10"/>
    </location>
</feature>
<proteinExistence type="predicted"/>
<feature type="transmembrane region" description="Helical" evidence="7">
    <location>
        <begin position="53"/>
        <end position="73"/>
    </location>
</feature>
<dbReference type="InterPro" id="IPR036259">
    <property type="entry name" value="MFS_trans_sf"/>
</dbReference>
<feature type="transmembrane region" description="Helical" evidence="7">
    <location>
        <begin position="353"/>
        <end position="371"/>
    </location>
</feature>
<evidence type="ECO:0000256" key="5">
    <source>
        <dbReference type="ARBA" id="ARBA00023136"/>
    </source>
</evidence>
<dbReference type="Pfam" id="PF07690">
    <property type="entry name" value="MFS_1"/>
    <property type="match status" value="1"/>
</dbReference>
<evidence type="ECO:0000256" key="6">
    <source>
        <dbReference type="SAM" id="MobiDB-lite"/>
    </source>
</evidence>
<dbReference type="Gene3D" id="1.20.1250.20">
    <property type="entry name" value="MFS general substrate transporter like domains"/>
    <property type="match status" value="2"/>
</dbReference>
<dbReference type="FunFam" id="1.20.1250.20:FF:000013">
    <property type="entry name" value="MFS general substrate transporter"/>
    <property type="match status" value="1"/>
</dbReference>
<evidence type="ECO:0000259" key="8">
    <source>
        <dbReference type="PROSITE" id="PS50850"/>
    </source>
</evidence>
<feature type="transmembrane region" description="Helical" evidence="7">
    <location>
        <begin position="324"/>
        <end position="341"/>
    </location>
</feature>
<comment type="caution">
    <text evidence="9">The sequence shown here is derived from an EMBL/GenBank/DDBJ whole genome shotgun (WGS) entry which is preliminary data.</text>
</comment>
<evidence type="ECO:0000256" key="7">
    <source>
        <dbReference type="SAM" id="Phobius"/>
    </source>
</evidence>
<dbReference type="OrthoDB" id="2962993at2759"/>
<comment type="subcellular location">
    <subcellularLocation>
        <location evidence="1">Membrane</location>
        <topology evidence="1">Multi-pass membrane protein</topology>
    </subcellularLocation>
</comment>
<gene>
    <name evidence="9" type="ORF">BJ875DRAFT_70332</name>
</gene>
<feature type="transmembrane region" description="Helical" evidence="7">
    <location>
        <begin position="444"/>
        <end position="465"/>
    </location>
</feature>
<reference evidence="9" key="1">
    <citation type="journal article" date="2021" name="IMA Fungus">
        <title>Genomic characterization of three marine fungi, including Emericellopsis atlantica sp. nov. with signatures of a generalist lifestyle and marine biomass degradation.</title>
        <authorList>
            <person name="Hagestad O.C."/>
            <person name="Hou L."/>
            <person name="Andersen J.H."/>
            <person name="Hansen E.H."/>
            <person name="Altermark B."/>
            <person name="Li C."/>
            <person name="Kuhnert E."/>
            <person name="Cox R.J."/>
            <person name="Crous P.W."/>
            <person name="Spatafora J.W."/>
            <person name="Lail K."/>
            <person name="Amirebrahimi M."/>
            <person name="Lipzen A."/>
            <person name="Pangilinan J."/>
            <person name="Andreopoulos W."/>
            <person name="Hayes R.D."/>
            <person name="Ng V."/>
            <person name="Grigoriev I.V."/>
            <person name="Jackson S.A."/>
            <person name="Sutton T.D.S."/>
            <person name="Dobson A.D.W."/>
            <person name="Rama T."/>
        </authorList>
    </citation>
    <scope>NUCLEOTIDE SEQUENCE</scope>
    <source>
        <strain evidence="9">TRa018bII</strain>
    </source>
</reference>